<accession>A0A1I4CYY3</accession>
<evidence type="ECO:0000313" key="2">
    <source>
        <dbReference type="EMBL" id="SFK86538.1"/>
    </source>
</evidence>
<proteinExistence type="predicted"/>
<keyword evidence="1" id="KW-0812">Transmembrane</keyword>
<keyword evidence="1" id="KW-1133">Transmembrane helix</keyword>
<sequence length="248" mass="25540">MTGERRAAWFPPALLGFALLAATAWELRSPRPWFAYTSLQGFHPVRQQQYLVGVPYQQFLLTPPTLPSAWRWGTPWQLAVAVAFLSALVWYRRRIGSPGRVVLTGVAGLAVIALSTGLAAATRSADGQVLAAAIGAPLGLLGLCAGAWAVVRPGSRVALRTCLVCLPLAAYALGAALRAELVDPVTAALGLAALAWLHRSVVLAVVVAGFLLAAVGLTGSPLGLLVPGAVALAGALAVLVSAGRTMAA</sequence>
<evidence type="ECO:0000256" key="1">
    <source>
        <dbReference type="SAM" id="Phobius"/>
    </source>
</evidence>
<dbReference type="Proteomes" id="UP000199025">
    <property type="component" value="Unassembled WGS sequence"/>
</dbReference>
<dbReference type="EMBL" id="FORP01000039">
    <property type="protein sequence ID" value="SFK86538.1"/>
    <property type="molecule type" value="Genomic_DNA"/>
</dbReference>
<name>A0A1I4CYY3_9PSEU</name>
<protein>
    <submittedName>
        <fullName evidence="2">Uncharacterized protein</fullName>
    </submittedName>
</protein>
<feature type="transmembrane region" description="Helical" evidence="1">
    <location>
        <begin position="127"/>
        <end position="150"/>
    </location>
</feature>
<gene>
    <name evidence="2" type="ORF">SAMN05421835_13933</name>
</gene>
<dbReference type="AlphaFoldDB" id="A0A1I4CYY3"/>
<feature type="transmembrane region" description="Helical" evidence="1">
    <location>
        <begin position="157"/>
        <end position="176"/>
    </location>
</feature>
<evidence type="ECO:0000313" key="3">
    <source>
        <dbReference type="Proteomes" id="UP000199025"/>
    </source>
</evidence>
<organism evidence="2 3">
    <name type="scientific">Amycolatopsis sacchari</name>
    <dbReference type="NCBI Taxonomy" id="115433"/>
    <lineage>
        <taxon>Bacteria</taxon>
        <taxon>Bacillati</taxon>
        <taxon>Actinomycetota</taxon>
        <taxon>Actinomycetes</taxon>
        <taxon>Pseudonocardiales</taxon>
        <taxon>Pseudonocardiaceae</taxon>
        <taxon>Amycolatopsis</taxon>
    </lineage>
</organism>
<dbReference type="RefSeq" id="WP_091516590.1">
    <property type="nucleotide sequence ID" value="NZ_FORP01000039.1"/>
</dbReference>
<feature type="transmembrane region" description="Helical" evidence="1">
    <location>
        <begin position="101"/>
        <end position="121"/>
    </location>
</feature>
<reference evidence="2 3" key="1">
    <citation type="submission" date="2016-10" db="EMBL/GenBank/DDBJ databases">
        <authorList>
            <person name="de Groot N.N."/>
        </authorList>
    </citation>
    <scope>NUCLEOTIDE SEQUENCE [LARGE SCALE GENOMIC DNA]</scope>
    <source>
        <strain evidence="2 3">DSM 44468</strain>
    </source>
</reference>
<feature type="transmembrane region" description="Helical" evidence="1">
    <location>
        <begin position="69"/>
        <end position="89"/>
    </location>
</feature>
<dbReference type="STRING" id="115433.SAMN05421835_13933"/>
<keyword evidence="1" id="KW-0472">Membrane</keyword>
<feature type="transmembrane region" description="Helical" evidence="1">
    <location>
        <begin position="222"/>
        <end position="242"/>
    </location>
</feature>
<keyword evidence="3" id="KW-1185">Reference proteome</keyword>
<feature type="transmembrane region" description="Helical" evidence="1">
    <location>
        <begin position="196"/>
        <end position="215"/>
    </location>
</feature>